<feature type="region of interest" description="Disordered" evidence="1">
    <location>
        <begin position="19"/>
        <end position="45"/>
    </location>
</feature>
<name>A0A9R0IM59_SPIOL</name>
<organism evidence="3 4">
    <name type="scientific">Spinacia oleracea</name>
    <name type="common">Spinach</name>
    <dbReference type="NCBI Taxonomy" id="3562"/>
    <lineage>
        <taxon>Eukaryota</taxon>
        <taxon>Viridiplantae</taxon>
        <taxon>Streptophyta</taxon>
        <taxon>Embryophyta</taxon>
        <taxon>Tracheophyta</taxon>
        <taxon>Spermatophyta</taxon>
        <taxon>Magnoliopsida</taxon>
        <taxon>eudicotyledons</taxon>
        <taxon>Gunneridae</taxon>
        <taxon>Pentapetalae</taxon>
        <taxon>Caryophyllales</taxon>
        <taxon>Chenopodiaceae</taxon>
        <taxon>Chenopodioideae</taxon>
        <taxon>Anserineae</taxon>
        <taxon>Spinacia</taxon>
    </lineage>
</organism>
<keyword evidence="2" id="KW-0812">Transmembrane</keyword>
<proteinExistence type="predicted"/>
<feature type="compositionally biased region" description="Low complexity" evidence="1">
    <location>
        <begin position="32"/>
        <end position="43"/>
    </location>
</feature>
<dbReference type="KEGG" id="soe:110791270"/>
<reference evidence="3" key="1">
    <citation type="journal article" date="2021" name="Nat. Commun.">
        <title>Genomic analyses provide insights into spinach domestication and the genetic basis of agronomic traits.</title>
        <authorList>
            <person name="Cai X."/>
            <person name="Sun X."/>
            <person name="Xu C."/>
            <person name="Sun H."/>
            <person name="Wang X."/>
            <person name="Ge C."/>
            <person name="Zhang Z."/>
            <person name="Wang Q."/>
            <person name="Fei Z."/>
            <person name="Jiao C."/>
            <person name="Wang Q."/>
        </authorList>
    </citation>
    <scope>NUCLEOTIDE SEQUENCE [LARGE SCALE GENOMIC DNA]</scope>
    <source>
        <strain evidence="3">cv. Varoflay</strain>
    </source>
</reference>
<protein>
    <recommendedName>
        <fullName evidence="5">Transmembrane protein</fullName>
    </recommendedName>
</protein>
<evidence type="ECO:0000256" key="1">
    <source>
        <dbReference type="SAM" id="MobiDB-lite"/>
    </source>
</evidence>
<sequence length="95" mass="10519">METLESVQSAFRKISKDAKSLGSSAFEPQLTSPSPSSSYGPPGVLATRPSRQWVSLWTCSKLCAVCFVAGIVVGYTLKRRVRRWVSNLLRKLKDD</sequence>
<keyword evidence="3" id="KW-1185">Reference proteome</keyword>
<keyword evidence="2" id="KW-0472">Membrane</keyword>
<evidence type="ECO:0000313" key="3">
    <source>
        <dbReference type="Proteomes" id="UP000813463"/>
    </source>
</evidence>
<evidence type="ECO:0000313" key="4">
    <source>
        <dbReference type="RefSeq" id="XP_021851716.2"/>
    </source>
</evidence>
<dbReference type="AlphaFoldDB" id="A0A9R0IM59"/>
<evidence type="ECO:0008006" key="5">
    <source>
        <dbReference type="Google" id="ProtNLM"/>
    </source>
</evidence>
<dbReference type="Proteomes" id="UP000813463">
    <property type="component" value="Chromosome 2"/>
</dbReference>
<dbReference type="GeneID" id="110791270"/>
<feature type="transmembrane region" description="Helical" evidence="2">
    <location>
        <begin position="54"/>
        <end position="77"/>
    </location>
</feature>
<dbReference type="RefSeq" id="XP_021851716.2">
    <property type="nucleotide sequence ID" value="XM_021996024.2"/>
</dbReference>
<accession>A0A9R0IM59</accession>
<keyword evidence="2" id="KW-1133">Transmembrane helix</keyword>
<gene>
    <name evidence="4" type="primary">LOC110791270</name>
</gene>
<reference evidence="4" key="2">
    <citation type="submission" date="2025-08" db="UniProtKB">
        <authorList>
            <consortium name="RefSeq"/>
        </authorList>
    </citation>
    <scope>IDENTIFICATION</scope>
    <source>
        <tissue evidence="4">Leaf</tissue>
    </source>
</reference>
<evidence type="ECO:0000256" key="2">
    <source>
        <dbReference type="SAM" id="Phobius"/>
    </source>
</evidence>